<evidence type="ECO:0008006" key="5">
    <source>
        <dbReference type="Google" id="ProtNLM"/>
    </source>
</evidence>
<dbReference type="RefSeq" id="WP_012568860.1">
    <property type="nucleotide sequence ID" value="NC_011420.2"/>
</dbReference>
<dbReference type="InterPro" id="IPR038750">
    <property type="entry name" value="YczE/YyaS-like"/>
</dbReference>
<feature type="transmembrane region" description="Helical" evidence="2">
    <location>
        <begin position="111"/>
        <end position="138"/>
    </location>
</feature>
<feature type="transmembrane region" description="Helical" evidence="2">
    <location>
        <begin position="80"/>
        <end position="99"/>
    </location>
</feature>
<evidence type="ECO:0000313" key="4">
    <source>
        <dbReference type="Proteomes" id="UP000001591"/>
    </source>
</evidence>
<dbReference type="KEGG" id="rce:RC1_3744"/>
<feature type="transmembrane region" description="Helical" evidence="2">
    <location>
        <begin position="159"/>
        <end position="187"/>
    </location>
</feature>
<keyword evidence="4" id="KW-1185">Reference proteome</keyword>
<dbReference type="eggNOG" id="COG2364">
    <property type="taxonomic scope" value="Bacteria"/>
</dbReference>
<keyword evidence="2" id="KW-1133">Transmembrane helix</keyword>
<evidence type="ECO:0000256" key="1">
    <source>
        <dbReference type="SAM" id="MobiDB-lite"/>
    </source>
</evidence>
<keyword evidence="2" id="KW-0812">Transmembrane</keyword>
<sequence length="235" mass="24961">MTRPVSAPLPRRLALYLSGCLLFSLGAKLFIDSRLGVDPLDVLVLGIVGHTGVTVGIASGAVAIGFLLLWSLWNRRRPPLSPFVTMFLVGSLIDLWIWLELEQVTQAVLAAVPMLATGLLLASFGSALIIVAGIGIRIMDLVAITMVERWRWQFWQAKLALEVFFVASGWALGGPVGVGTLAFVVVVGPMMQPFMALVTKVLGTVNHGLPGPLASARPDVARPDVAHPDAAASGH</sequence>
<feature type="transmembrane region" description="Helical" evidence="2">
    <location>
        <begin position="43"/>
        <end position="73"/>
    </location>
</feature>
<evidence type="ECO:0000313" key="3">
    <source>
        <dbReference type="EMBL" id="ACJ01087.1"/>
    </source>
</evidence>
<feature type="region of interest" description="Disordered" evidence="1">
    <location>
        <begin position="215"/>
        <end position="235"/>
    </location>
</feature>
<dbReference type="EMBL" id="CP000613">
    <property type="protein sequence ID" value="ACJ01087.1"/>
    <property type="molecule type" value="Genomic_DNA"/>
</dbReference>
<name>B6IXR3_RHOCS</name>
<keyword evidence="2" id="KW-0472">Membrane</keyword>
<feature type="transmembrane region" description="Helical" evidence="2">
    <location>
        <begin position="12"/>
        <end position="31"/>
    </location>
</feature>
<proteinExistence type="predicted"/>
<dbReference type="PANTHER" id="PTHR40078:SF1">
    <property type="entry name" value="INTEGRAL MEMBRANE PROTEIN"/>
    <property type="match status" value="1"/>
</dbReference>
<protein>
    <recommendedName>
        <fullName evidence="5">Integral membrane protein</fullName>
    </recommendedName>
</protein>
<dbReference type="Pfam" id="PF19700">
    <property type="entry name" value="DUF6198"/>
    <property type="match status" value="1"/>
</dbReference>
<dbReference type="HOGENOM" id="CLU_083843_0_1_5"/>
<dbReference type="PANTHER" id="PTHR40078">
    <property type="entry name" value="INTEGRAL MEMBRANE PROTEIN-RELATED"/>
    <property type="match status" value="1"/>
</dbReference>
<reference evidence="3 4" key="1">
    <citation type="journal article" date="2010" name="BMC Genomics">
        <title>Metabolic flexibility revealed in the genome of the cyst-forming alpha-1 proteobacterium Rhodospirillum centenum.</title>
        <authorList>
            <person name="Lu Y.K."/>
            <person name="Marden J."/>
            <person name="Han M."/>
            <person name="Swingley W.D."/>
            <person name="Mastrian S.D."/>
            <person name="Chowdhury S.R."/>
            <person name="Hao J."/>
            <person name="Helmy T."/>
            <person name="Kim S."/>
            <person name="Kurdoglu A.A."/>
            <person name="Matthies H.J."/>
            <person name="Rollo D."/>
            <person name="Stothard P."/>
            <person name="Blankenship R.E."/>
            <person name="Bauer C.E."/>
            <person name="Touchman J.W."/>
        </authorList>
    </citation>
    <scope>NUCLEOTIDE SEQUENCE [LARGE SCALE GENOMIC DNA]</scope>
    <source>
        <strain evidence="4">ATCC 51521 / SW</strain>
    </source>
</reference>
<dbReference type="AlphaFoldDB" id="B6IXR3"/>
<dbReference type="Proteomes" id="UP000001591">
    <property type="component" value="Chromosome"/>
</dbReference>
<evidence type="ECO:0000256" key="2">
    <source>
        <dbReference type="SAM" id="Phobius"/>
    </source>
</evidence>
<accession>B6IXR3</accession>
<organism evidence="3 4">
    <name type="scientific">Rhodospirillum centenum (strain ATCC 51521 / SW)</name>
    <dbReference type="NCBI Taxonomy" id="414684"/>
    <lineage>
        <taxon>Bacteria</taxon>
        <taxon>Pseudomonadati</taxon>
        <taxon>Pseudomonadota</taxon>
        <taxon>Alphaproteobacteria</taxon>
        <taxon>Rhodospirillales</taxon>
        <taxon>Rhodospirillaceae</taxon>
        <taxon>Rhodospirillum</taxon>
    </lineage>
</organism>
<gene>
    <name evidence="3" type="ordered locus">RC1_3744</name>
</gene>